<reference evidence="4" key="1">
    <citation type="submission" date="2017-01" db="EMBL/GenBank/DDBJ databases">
        <authorList>
            <person name="Varghese N."/>
            <person name="Submissions S."/>
        </authorList>
    </citation>
    <scope>NUCLEOTIDE SEQUENCE [LARGE SCALE GENOMIC DNA]</scope>
    <source>
        <strain evidence="4">DSM 29591</strain>
    </source>
</reference>
<feature type="transmembrane region" description="Helical" evidence="2">
    <location>
        <begin position="31"/>
        <end position="49"/>
    </location>
</feature>
<keyword evidence="2" id="KW-0472">Membrane</keyword>
<dbReference type="Proteomes" id="UP000186997">
    <property type="component" value="Unassembled WGS sequence"/>
</dbReference>
<dbReference type="OrthoDB" id="7858860at2"/>
<name>A0A1R3XHE2_9RHOB</name>
<evidence type="ECO:0000313" key="4">
    <source>
        <dbReference type="Proteomes" id="UP000186997"/>
    </source>
</evidence>
<keyword evidence="2" id="KW-1133">Transmembrane helix</keyword>
<proteinExistence type="predicted"/>
<dbReference type="EMBL" id="FTPR01000003">
    <property type="protein sequence ID" value="SIT90863.1"/>
    <property type="molecule type" value="Genomic_DNA"/>
</dbReference>
<accession>A0A1R3XHE2</accession>
<dbReference type="RefSeq" id="WP_076660909.1">
    <property type="nucleotide sequence ID" value="NZ_FTPR01000003.1"/>
</dbReference>
<organism evidence="3 4">
    <name type="scientific">Yoonia rosea</name>
    <dbReference type="NCBI Taxonomy" id="287098"/>
    <lineage>
        <taxon>Bacteria</taxon>
        <taxon>Pseudomonadati</taxon>
        <taxon>Pseudomonadota</taxon>
        <taxon>Alphaproteobacteria</taxon>
        <taxon>Rhodobacterales</taxon>
        <taxon>Paracoccaceae</taxon>
        <taxon>Yoonia</taxon>
    </lineage>
</organism>
<keyword evidence="2" id="KW-0812">Transmembrane</keyword>
<dbReference type="AlphaFoldDB" id="A0A1R3XHE2"/>
<feature type="compositionally biased region" description="Basic and acidic residues" evidence="1">
    <location>
        <begin position="69"/>
        <end position="86"/>
    </location>
</feature>
<dbReference type="STRING" id="287098.SAMN05421665_3256"/>
<feature type="region of interest" description="Disordered" evidence="1">
    <location>
        <begin position="60"/>
        <end position="92"/>
    </location>
</feature>
<evidence type="ECO:0000256" key="2">
    <source>
        <dbReference type="SAM" id="Phobius"/>
    </source>
</evidence>
<keyword evidence="4" id="KW-1185">Reference proteome</keyword>
<evidence type="ECO:0000256" key="1">
    <source>
        <dbReference type="SAM" id="MobiDB-lite"/>
    </source>
</evidence>
<gene>
    <name evidence="3" type="ORF">SAMN05421665_3256</name>
</gene>
<sequence length="92" mass="9955">MLTTCTETVSILYAIAFGAGDACIDVSAGSILTAFGAFMVLVVIAQFLARKLWAKLTQSQPHAAPEPTMPDHDHPFSDDPNYRDSAIRSSKR</sequence>
<evidence type="ECO:0000313" key="3">
    <source>
        <dbReference type="EMBL" id="SIT90863.1"/>
    </source>
</evidence>
<protein>
    <submittedName>
        <fullName evidence="3">Uncharacterized protein</fullName>
    </submittedName>
</protein>